<gene>
    <name evidence="1" type="ORF">CEV31_3958</name>
</gene>
<dbReference type="EMBL" id="NNRJ01000066">
    <property type="protein sequence ID" value="OYR08802.1"/>
    <property type="molecule type" value="Genomic_DNA"/>
</dbReference>
<evidence type="ECO:0000313" key="1">
    <source>
        <dbReference type="EMBL" id="OYR08802.1"/>
    </source>
</evidence>
<keyword evidence="2" id="KW-1185">Reference proteome</keyword>
<proteinExistence type="predicted"/>
<accession>A0A256F1T3</accession>
<comment type="caution">
    <text evidence="1">The sequence shown here is derived from an EMBL/GenBank/DDBJ whole genome shotgun (WGS) entry which is preliminary data.</text>
</comment>
<evidence type="ECO:0000313" key="2">
    <source>
        <dbReference type="Proteomes" id="UP000215590"/>
    </source>
</evidence>
<organism evidence="1 2">
    <name type="scientific">Brucella thiophenivorans</name>
    <dbReference type="NCBI Taxonomy" id="571255"/>
    <lineage>
        <taxon>Bacteria</taxon>
        <taxon>Pseudomonadati</taxon>
        <taxon>Pseudomonadota</taxon>
        <taxon>Alphaproteobacteria</taxon>
        <taxon>Hyphomicrobiales</taxon>
        <taxon>Brucellaceae</taxon>
        <taxon>Brucella/Ochrobactrum group</taxon>
        <taxon>Brucella</taxon>
    </lineage>
</organism>
<reference evidence="1 2" key="1">
    <citation type="submission" date="2017-07" db="EMBL/GenBank/DDBJ databases">
        <title>Phylogenetic study on the rhizospheric bacterium Ochrobactrum sp. A44.</title>
        <authorList>
            <person name="Krzyzanowska D.M."/>
            <person name="Ossowicki A."/>
            <person name="Rajewska M."/>
            <person name="Maciag T."/>
            <person name="Kaczynski Z."/>
            <person name="Czerwicka M."/>
            <person name="Jafra S."/>
        </authorList>
    </citation>
    <scope>NUCLEOTIDE SEQUENCE [LARGE SCALE GENOMIC DNA]</scope>
    <source>
        <strain evidence="1 2">DSM 7216</strain>
    </source>
</reference>
<protein>
    <submittedName>
        <fullName evidence="1">Uncharacterized protein</fullName>
    </submittedName>
</protein>
<dbReference type="AlphaFoldDB" id="A0A256F1T3"/>
<name>A0A256F1T3_9HYPH</name>
<sequence>MQWLGGCICAGHYFFVAYIELSRLITQFLQRNGYQAIVKHKSSTNFVYYRIIF</sequence>
<dbReference type="Proteomes" id="UP000215590">
    <property type="component" value="Unassembled WGS sequence"/>
</dbReference>